<dbReference type="PANTHER" id="PTHR31025:SF25">
    <property type="entry name" value="ZINC FINGER (C2H2)-60"/>
    <property type="match status" value="1"/>
</dbReference>
<dbReference type="AlphaFoldDB" id="A0A9Q1BPB9"/>
<protein>
    <submittedName>
        <fullName evidence="2">Uncharacterized protein</fullName>
    </submittedName>
</protein>
<name>A0A9Q1BPB9_HOLLE</name>
<feature type="compositionally biased region" description="Low complexity" evidence="1">
    <location>
        <begin position="137"/>
        <end position="158"/>
    </location>
</feature>
<evidence type="ECO:0000313" key="3">
    <source>
        <dbReference type="Proteomes" id="UP001152320"/>
    </source>
</evidence>
<gene>
    <name evidence="2" type="ORF">HOLleu_26434</name>
</gene>
<dbReference type="EMBL" id="JAIZAY010000013">
    <property type="protein sequence ID" value="KAJ8030124.1"/>
    <property type="molecule type" value="Genomic_DNA"/>
</dbReference>
<proteinExistence type="predicted"/>
<accession>A0A9Q1BPB9</accession>
<sequence length="242" mass="27148">MAFACHFTYGDTKKIVKFPNHLPDNIISEIRGAFGIEVFDFPNPLKLQKYEEDWKDWVDVTPLELQQGMKIKVVPSNAPVFSPMEEVHSPGSASTILLESNSTSCDEDLDSMSMPIFELPLVGCSDSQQSFSGDNVSPRTSSPQPPTTSATAVMSPQSSDKDDDQSVWPKKFELPPLPRRLAEKLKKGIFPDEKERRLIISCVFNEMAGFVRYPTSAQYNEVAALLAQKFPVLRRILAQHHM</sequence>
<organism evidence="2 3">
    <name type="scientific">Holothuria leucospilota</name>
    <name type="common">Black long sea cucumber</name>
    <name type="synonym">Mertensiothuria leucospilota</name>
    <dbReference type="NCBI Taxonomy" id="206669"/>
    <lineage>
        <taxon>Eukaryota</taxon>
        <taxon>Metazoa</taxon>
        <taxon>Echinodermata</taxon>
        <taxon>Eleutherozoa</taxon>
        <taxon>Echinozoa</taxon>
        <taxon>Holothuroidea</taxon>
        <taxon>Aspidochirotacea</taxon>
        <taxon>Aspidochirotida</taxon>
        <taxon>Holothuriidae</taxon>
        <taxon>Holothuria</taxon>
    </lineage>
</organism>
<evidence type="ECO:0000256" key="1">
    <source>
        <dbReference type="SAM" id="MobiDB-lite"/>
    </source>
</evidence>
<dbReference type="PANTHER" id="PTHR31025">
    <property type="entry name" value="SI:CH211-196P9.1-RELATED"/>
    <property type="match status" value="1"/>
</dbReference>
<reference evidence="2" key="1">
    <citation type="submission" date="2021-10" db="EMBL/GenBank/DDBJ databases">
        <title>Tropical sea cucumber genome reveals ecological adaptation and Cuvierian tubules defense mechanism.</title>
        <authorList>
            <person name="Chen T."/>
        </authorList>
    </citation>
    <scope>NUCLEOTIDE SEQUENCE</scope>
    <source>
        <strain evidence="2">Nanhai2018</strain>
        <tissue evidence="2">Muscle</tissue>
    </source>
</reference>
<feature type="region of interest" description="Disordered" evidence="1">
    <location>
        <begin position="128"/>
        <end position="171"/>
    </location>
</feature>
<dbReference type="Proteomes" id="UP001152320">
    <property type="component" value="Chromosome 13"/>
</dbReference>
<keyword evidence="3" id="KW-1185">Reference proteome</keyword>
<evidence type="ECO:0000313" key="2">
    <source>
        <dbReference type="EMBL" id="KAJ8030124.1"/>
    </source>
</evidence>
<comment type="caution">
    <text evidence="2">The sequence shown here is derived from an EMBL/GenBank/DDBJ whole genome shotgun (WGS) entry which is preliminary data.</text>
</comment>